<reference evidence="3 4" key="1">
    <citation type="journal article" date="2018" name="Front. Plant Sci.">
        <title>Red Clover (Trifolium pratense) and Zigzag Clover (T. medium) - A Picture of Genomic Similarities and Differences.</title>
        <authorList>
            <person name="Dluhosova J."/>
            <person name="Istvanek J."/>
            <person name="Nedelnik J."/>
            <person name="Repkova J."/>
        </authorList>
    </citation>
    <scope>NUCLEOTIDE SEQUENCE [LARGE SCALE GENOMIC DNA]</scope>
    <source>
        <strain evidence="4">cv. 10/8</strain>
        <tissue evidence="3">Leaf</tissue>
    </source>
</reference>
<accession>A0A392MAT0</accession>
<dbReference type="PANTHER" id="PTHR31099:SF49">
    <property type="entry name" value="MYOSIN HEAVY CHAIN-LIKE PROTEIN"/>
    <property type="match status" value="1"/>
</dbReference>
<feature type="domain" description="Transposase (putative) gypsy type" evidence="2">
    <location>
        <begin position="145"/>
        <end position="200"/>
    </location>
</feature>
<gene>
    <name evidence="3" type="ORF">A2U01_0004747</name>
</gene>
<dbReference type="AlphaFoldDB" id="A0A392MAT0"/>
<evidence type="ECO:0000313" key="4">
    <source>
        <dbReference type="Proteomes" id="UP000265520"/>
    </source>
</evidence>
<sequence length="467" mass="51711">RNSQTPNLLEFSACSSLTSSPAPPLTTYLRGIRQFPLPIILSGRNKFAPTILGLMATLIAAGKRENPCRALVVAEPPVTMDVSSKYTSEDMVKSYRKAVKLSCSECEELIISEPVREGEFVTTVNTTPPDYFYIYTNVIQALNIWLPFTAFEVDMLRVLNVAPTQLHPNSWAFIKAFEVICLGFGLDPSVAVFFSFYQIKNVKPNALVSISSQPNRGLFSLFASNFKNFKDSFFRVRCGENFSDLMYDELDEPLFPFYWTAKPRLIKGTIPEKLSEFESKTVDFLDSHALLDISDVIKSEGNAAALDEYLQRMRTISPAERAIFLAEARRQKTNPPATVVDPLTQLQIEDPAAKEGRSKRKHEGRISVPVPGKEGTSNSEVVPGNTAPPPQKKQRIRATAQIEGNVSKDKGTATVAVGSSQLASSDQTIPEATPLSWDAFDPVEFISRGVTMVGDDRYFASARTIVK</sequence>
<dbReference type="Proteomes" id="UP000265520">
    <property type="component" value="Unassembled WGS sequence"/>
</dbReference>
<keyword evidence="4" id="KW-1185">Reference proteome</keyword>
<evidence type="ECO:0000313" key="3">
    <source>
        <dbReference type="EMBL" id="MCH83918.1"/>
    </source>
</evidence>
<dbReference type="PANTHER" id="PTHR31099">
    <property type="entry name" value="OS06G0165300 PROTEIN"/>
    <property type="match status" value="1"/>
</dbReference>
<protein>
    <recommendedName>
        <fullName evidence="2">Transposase (putative) gypsy type domain-containing protein</fullName>
    </recommendedName>
</protein>
<comment type="caution">
    <text evidence="3">The sequence shown here is derived from an EMBL/GenBank/DDBJ whole genome shotgun (WGS) entry which is preliminary data.</text>
</comment>
<feature type="non-terminal residue" evidence="3">
    <location>
        <position position="1"/>
    </location>
</feature>
<feature type="region of interest" description="Disordered" evidence="1">
    <location>
        <begin position="342"/>
        <end position="395"/>
    </location>
</feature>
<dbReference type="Pfam" id="PF04195">
    <property type="entry name" value="Transposase_28"/>
    <property type="match status" value="1"/>
</dbReference>
<name>A0A392MAT0_9FABA</name>
<organism evidence="3 4">
    <name type="scientific">Trifolium medium</name>
    <dbReference type="NCBI Taxonomy" id="97028"/>
    <lineage>
        <taxon>Eukaryota</taxon>
        <taxon>Viridiplantae</taxon>
        <taxon>Streptophyta</taxon>
        <taxon>Embryophyta</taxon>
        <taxon>Tracheophyta</taxon>
        <taxon>Spermatophyta</taxon>
        <taxon>Magnoliopsida</taxon>
        <taxon>eudicotyledons</taxon>
        <taxon>Gunneridae</taxon>
        <taxon>Pentapetalae</taxon>
        <taxon>rosids</taxon>
        <taxon>fabids</taxon>
        <taxon>Fabales</taxon>
        <taxon>Fabaceae</taxon>
        <taxon>Papilionoideae</taxon>
        <taxon>50 kb inversion clade</taxon>
        <taxon>NPAAA clade</taxon>
        <taxon>Hologalegina</taxon>
        <taxon>IRL clade</taxon>
        <taxon>Trifolieae</taxon>
        <taxon>Trifolium</taxon>
    </lineage>
</organism>
<dbReference type="EMBL" id="LXQA010005959">
    <property type="protein sequence ID" value="MCH83918.1"/>
    <property type="molecule type" value="Genomic_DNA"/>
</dbReference>
<evidence type="ECO:0000259" key="2">
    <source>
        <dbReference type="Pfam" id="PF04195"/>
    </source>
</evidence>
<evidence type="ECO:0000256" key="1">
    <source>
        <dbReference type="SAM" id="MobiDB-lite"/>
    </source>
</evidence>
<dbReference type="InterPro" id="IPR007321">
    <property type="entry name" value="Transposase_28"/>
</dbReference>
<proteinExistence type="predicted"/>